<gene>
    <name evidence="1" type="ORF">SDC9_200300</name>
</gene>
<dbReference type="AlphaFoldDB" id="A0A645IMV5"/>
<accession>A0A645IMV5</accession>
<dbReference type="EMBL" id="VSSQ01118939">
    <property type="protein sequence ID" value="MPN52638.1"/>
    <property type="molecule type" value="Genomic_DNA"/>
</dbReference>
<name>A0A645IMV5_9ZZZZ</name>
<sequence>MHRLTNLRIVQTVKHMPHDFHLLCRKGFQTLRIGEDFGGFFGEKWKIGIPILCGINGRQDIIHVLLFTDKRVRSRLCTALAEVTIVFR</sequence>
<protein>
    <submittedName>
        <fullName evidence="1">Uncharacterized protein</fullName>
    </submittedName>
</protein>
<proteinExistence type="predicted"/>
<organism evidence="1">
    <name type="scientific">bioreactor metagenome</name>
    <dbReference type="NCBI Taxonomy" id="1076179"/>
    <lineage>
        <taxon>unclassified sequences</taxon>
        <taxon>metagenomes</taxon>
        <taxon>ecological metagenomes</taxon>
    </lineage>
</organism>
<comment type="caution">
    <text evidence="1">The sequence shown here is derived from an EMBL/GenBank/DDBJ whole genome shotgun (WGS) entry which is preliminary data.</text>
</comment>
<reference evidence="1" key="1">
    <citation type="submission" date="2019-08" db="EMBL/GenBank/DDBJ databases">
        <authorList>
            <person name="Kucharzyk K."/>
            <person name="Murdoch R.W."/>
            <person name="Higgins S."/>
            <person name="Loffler F."/>
        </authorList>
    </citation>
    <scope>NUCLEOTIDE SEQUENCE</scope>
</reference>
<evidence type="ECO:0000313" key="1">
    <source>
        <dbReference type="EMBL" id="MPN52638.1"/>
    </source>
</evidence>